<feature type="domain" description="NodB homology" evidence="7">
    <location>
        <begin position="47"/>
        <end position="226"/>
    </location>
</feature>
<comment type="subcellular location">
    <subcellularLocation>
        <location evidence="2">Secreted</location>
    </subcellularLocation>
</comment>
<dbReference type="PROSITE" id="PS51677">
    <property type="entry name" value="NODB"/>
    <property type="match status" value="1"/>
</dbReference>
<dbReference type="Gene3D" id="3.20.20.370">
    <property type="entry name" value="Glycoside hydrolase/deacetylase"/>
    <property type="match status" value="1"/>
</dbReference>
<evidence type="ECO:0000259" key="7">
    <source>
        <dbReference type="PROSITE" id="PS51677"/>
    </source>
</evidence>
<evidence type="ECO:0000256" key="1">
    <source>
        <dbReference type="ARBA" id="ARBA00003236"/>
    </source>
</evidence>
<name>A0ABX1WHB2_9RHOB</name>
<reference evidence="8 9" key="1">
    <citation type="submission" date="2019-12" db="EMBL/GenBank/DDBJ databases">
        <title>Ruegeria JWLKs population differentiation of coral mucus and skeleton niches.</title>
        <authorList>
            <person name="Luo D."/>
        </authorList>
    </citation>
    <scope>NUCLEOTIDE SEQUENCE [LARGE SCALE GENOMIC DNA]</scope>
    <source>
        <strain evidence="8 9">HKCCD6238</strain>
    </source>
</reference>
<evidence type="ECO:0000256" key="2">
    <source>
        <dbReference type="ARBA" id="ARBA00004613"/>
    </source>
</evidence>
<evidence type="ECO:0000313" key="8">
    <source>
        <dbReference type="EMBL" id="NOD32640.1"/>
    </source>
</evidence>
<gene>
    <name evidence="8" type="ORF">GS617_20415</name>
</gene>
<dbReference type="SUPFAM" id="SSF88713">
    <property type="entry name" value="Glycoside hydrolase/deacetylase"/>
    <property type="match status" value="1"/>
</dbReference>
<sequence length="226" mass="25197">MTKPIGINFHGIGTPKRPLEPGEAPYWLSVEQFERVLDRIAADPDPNRFTITFDDSNLSDHDIALPALSARGLRARFFVLTGRIGQAGSLDADHLRRLQDADMTIGSHGIDHLAWPTLDDAALVRELSESRAQLEMICALPVTEAGIPFGRYDARVLRALRMAGYTAAWSSDGGTWQKNAFLRPRTSLREDMTDHQIQAVLSGRVAPLRRLRRALGMARRRWTTTG</sequence>
<keyword evidence="5" id="KW-0732">Signal</keyword>
<accession>A0ABX1WHB2</accession>
<dbReference type="InterPro" id="IPR051398">
    <property type="entry name" value="Polysacch_Deacetylase"/>
</dbReference>
<evidence type="ECO:0000256" key="4">
    <source>
        <dbReference type="ARBA" id="ARBA00020071"/>
    </source>
</evidence>
<comment type="similarity">
    <text evidence="3">Belongs to the polysaccharide deacetylase family.</text>
</comment>
<dbReference type="Pfam" id="PF01522">
    <property type="entry name" value="Polysacc_deac_1"/>
    <property type="match status" value="1"/>
</dbReference>
<dbReference type="InterPro" id="IPR002509">
    <property type="entry name" value="NODB_dom"/>
</dbReference>
<organism evidence="8 9">
    <name type="scientific">Ruegeria atlantica</name>
    <dbReference type="NCBI Taxonomy" id="81569"/>
    <lineage>
        <taxon>Bacteria</taxon>
        <taxon>Pseudomonadati</taxon>
        <taxon>Pseudomonadota</taxon>
        <taxon>Alphaproteobacteria</taxon>
        <taxon>Rhodobacterales</taxon>
        <taxon>Roseobacteraceae</taxon>
        <taxon>Ruegeria</taxon>
    </lineage>
</organism>
<dbReference type="RefSeq" id="WP_171364623.1">
    <property type="nucleotide sequence ID" value="NZ_WVQY01000012.1"/>
</dbReference>
<evidence type="ECO:0000256" key="5">
    <source>
        <dbReference type="ARBA" id="ARBA00022729"/>
    </source>
</evidence>
<evidence type="ECO:0000256" key="6">
    <source>
        <dbReference type="ARBA" id="ARBA00032976"/>
    </source>
</evidence>
<comment type="function">
    <text evidence="1">Is involved in generating a small heat-stable compound (Nod), an acylated oligomer of N-acetylglucosamine, that stimulates mitosis in various plant protoplasts.</text>
</comment>
<dbReference type="PANTHER" id="PTHR34216">
    <property type="match status" value="1"/>
</dbReference>
<dbReference type="PANTHER" id="PTHR34216:SF3">
    <property type="entry name" value="POLY-BETA-1,6-N-ACETYL-D-GLUCOSAMINE N-DEACETYLASE"/>
    <property type="match status" value="1"/>
</dbReference>
<evidence type="ECO:0000256" key="3">
    <source>
        <dbReference type="ARBA" id="ARBA00010973"/>
    </source>
</evidence>
<evidence type="ECO:0000313" key="9">
    <source>
        <dbReference type="Proteomes" id="UP000599383"/>
    </source>
</evidence>
<dbReference type="Proteomes" id="UP000599383">
    <property type="component" value="Unassembled WGS sequence"/>
</dbReference>
<keyword evidence="9" id="KW-1185">Reference proteome</keyword>
<proteinExistence type="inferred from homology"/>
<comment type="caution">
    <text evidence="8">The sequence shown here is derived from an EMBL/GenBank/DDBJ whole genome shotgun (WGS) entry which is preliminary data.</text>
</comment>
<dbReference type="InterPro" id="IPR011330">
    <property type="entry name" value="Glyco_hydro/deAcase_b/a-brl"/>
</dbReference>
<dbReference type="EMBL" id="WVQY01000012">
    <property type="protein sequence ID" value="NOD32640.1"/>
    <property type="molecule type" value="Genomic_DNA"/>
</dbReference>
<dbReference type="CDD" id="cd10918">
    <property type="entry name" value="CE4_NodB_like_5s_6s"/>
    <property type="match status" value="1"/>
</dbReference>
<protein>
    <recommendedName>
        <fullName evidence="4">Chitooligosaccharide deacetylase</fullName>
    </recommendedName>
    <alternativeName>
        <fullName evidence="6">Nodulation protein B</fullName>
    </alternativeName>
</protein>